<dbReference type="Proteomes" id="UP000287872">
    <property type="component" value="Unassembled WGS sequence"/>
</dbReference>
<feature type="domain" description="Histidine kinase" evidence="10">
    <location>
        <begin position="323"/>
        <end position="543"/>
    </location>
</feature>
<dbReference type="InterPro" id="IPR005467">
    <property type="entry name" value="His_kinase_dom"/>
</dbReference>
<keyword evidence="9" id="KW-0175">Coiled coil</keyword>
<evidence type="ECO:0000256" key="4">
    <source>
        <dbReference type="ARBA" id="ARBA00022679"/>
    </source>
</evidence>
<dbReference type="SMART" id="SM00387">
    <property type="entry name" value="HATPase_c"/>
    <property type="match status" value="1"/>
</dbReference>
<dbReference type="CDD" id="cd00130">
    <property type="entry name" value="PAS"/>
    <property type="match status" value="2"/>
</dbReference>
<evidence type="ECO:0000259" key="12">
    <source>
        <dbReference type="PROSITE" id="PS50113"/>
    </source>
</evidence>
<protein>
    <recommendedName>
        <fullName evidence="2">histidine kinase</fullName>
        <ecNumber evidence="2">2.7.13.3</ecNumber>
    </recommendedName>
</protein>
<dbReference type="NCBIfam" id="TIGR00229">
    <property type="entry name" value="sensory_box"/>
    <property type="match status" value="2"/>
</dbReference>
<keyword evidence="7" id="KW-0067">ATP-binding</keyword>
<dbReference type="GO" id="GO:0000155">
    <property type="term" value="F:phosphorelay sensor kinase activity"/>
    <property type="evidence" value="ECO:0007669"/>
    <property type="project" value="InterPro"/>
</dbReference>
<dbReference type="OrthoDB" id="9813394at2"/>
<evidence type="ECO:0000256" key="1">
    <source>
        <dbReference type="ARBA" id="ARBA00000085"/>
    </source>
</evidence>
<keyword evidence="14" id="KW-1185">Reference proteome</keyword>
<dbReference type="SMART" id="SM00388">
    <property type="entry name" value="HisKA"/>
    <property type="match status" value="1"/>
</dbReference>
<keyword evidence="8" id="KW-0902">Two-component regulatory system</keyword>
<dbReference type="InterPro" id="IPR036890">
    <property type="entry name" value="HATPase_C_sf"/>
</dbReference>
<dbReference type="InterPro" id="IPR000014">
    <property type="entry name" value="PAS"/>
</dbReference>
<evidence type="ECO:0000259" key="10">
    <source>
        <dbReference type="PROSITE" id="PS50109"/>
    </source>
</evidence>
<evidence type="ECO:0000256" key="2">
    <source>
        <dbReference type="ARBA" id="ARBA00012438"/>
    </source>
</evidence>
<evidence type="ECO:0000256" key="7">
    <source>
        <dbReference type="ARBA" id="ARBA00022840"/>
    </source>
</evidence>
<dbReference type="Gene3D" id="3.30.565.10">
    <property type="entry name" value="Histidine kinase-like ATPase, C-terminal domain"/>
    <property type="match status" value="1"/>
</dbReference>
<dbReference type="EMBL" id="BHYK01000013">
    <property type="protein sequence ID" value="GCD10953.1"/>
    <property type="molecule type" value="Genomic_DNA"/>
</dbReference>
<dbReference type="InterPro" id="IPR004358">
    <property type="entry name" value="Sig_transdc_His_kin-like_C"/>
</dbReference>
<dbReference type="PROSITE" id="PS50113">
    <property type="entry name" value="PAC"/>
    <property type="match status" value="2"/>
</dbReference>
<evidence type="ECO:0000256" key="6">
    <source>
        <dbReference type="ARBA" id="ARBA00022777"/>
    </source>
</evidence>
<dbReference type="AlphaFoldDB" id="A0A401UN35"/>
<dbReference type="InterPro" id="IPR036097">
    <property type="entry name" value="HisK_dim/P_sf"/>
</dbReference>
<dbReference type="InterPro" id="IPR000700">
    <property type="entry name" value="PAS-assoc_C"/>
</dbReference>
<dbReference type="Pfam" id="PF00512">
    <property type="entry name" value="HisKA"/>
    <property type="match status" value="1"/>
</dbReference>
<keyword evidence="3" id="KW-0597">Phosphoprotein</keyword>
<dbReference type="Gene3D" id="1.10.287.130">
    <property type="match status" value="1"/>
</dbReference>
<dbReference type="Gene3D" id="3.30.450.20">
    <property type="entry name" value="PAS domain"/>
    <property type="match status" value="2"/>
</dbReference>
<evidence type="ECO:0000256" key="9">
    <source>
        <dbReference type="SAM" id="Coils"/>
    </source>
</evidence>
<dbReference type="SMART" id="SM00091">
    <property type="entry name" value="PAS"/>
    <property type="match status" value="2"/>
</dbReference>
<dbReference type="PANTHER" id="PTHR43047">
    <property type="entry name" value="TWO-COMPONENT HISTIDINE PROTEIN KINASE"/>
    <property type="match status" value="1"/>
</dbReference>
<dbReference type="GO" id="GO:0005886">
    <property type="term" value="C:plasma membrane"/>
    <property type="evidence" value="ECO:0007669"/>
    <property type="project" value="TreeGrafter"/>
</dbReference>
<feature type="domain" description="PAS" evidence="11">
    <location>
        <begin position="173"/>
        <end position="247"/>
    </location>
</feature>
<evidence type="ECO:0000313" key="14">
    <source>
        <dbReference type="Proteomes" id="UP000287872"/>
    </source>
</evidence>
<gene>
    <name evidence="13" type="ORF">Ctaglu_25760</name>
</gene>
<keyword evidence="5" id="KW-0547">Nucleotide-binding</keyword>
<dbReference type="SUPFAM" id="SSF55874">
    <property type="entry name" value="ATPase domain of HSP90 chaperone/DNA topoisomerase II/histidine kinase"/>
    <property type="match status" value="1"/>
</dbReference>
<evidence type="ECO:0000313" key="13">
    <source>
        <dbReference type="EMBL" id="GCD10953.1"/>
    </source>
</evidence>
<evidence type="ECO:0000256" key="5">
    <source>
        <dbReference type="ARBA" id="ARBA00022741"/>
    </source>
</evidence>
<feature type="domain" description="PAC" evidence="12">
    <location>
        <begin position="253"/>
        <end position="305"/>
    </location>
</feature>
<dbReference type="InterPro" id="IPR013655">
    <property type="entry name" value="PAS_fold_3"/>
</dbReference>
<dbReference type="PANTHER" id="PTHR43047:SF72">
    <property type="entry name" value="OSMOSENSING HISTIDINE PROTEIN KINASE SLN1"/>
    <property type="match status" value="1"/>
</dbReference>
<organism evidence="13 14">
    <name type="scientific">Clostridium tagluense</name>
    <dbReference type="NCBI Taxonomy" id="360422"/>
    <lineage>
        <taxon>Bacteria</taxon>
        <taxon>Bacillati</taxon>
        <taxon>Bacillota</taxon>
        <taxon>Clostridia</taxon>
        <taxon>Eubacteriales</taxon>
        <taxon>Clostridiaceae</taxon>
        <taxon>Clostridium</taxon>
    </lineage>
</organism>
<dbReference type="SMART" id="SM00086">
    <property type="entry name" value="PAC"/>
    <property type="match status" value="2"/>
</dbReference>
<feature type="domain" description="PAS" evidence="11">
    <location>
        <begin position="43"/>
        <end position="115"/>
    </location>
</feature>
<evidence type="ECO:0000256" key="3">
    <source>
        <dbReference type="ARBA" id="ARBA00022553"/>
    </source>
</evidence>
<evidence type="ECO:0000256" key="8">
    <source>
        <dbReference type="ARBA" id="ARBA00023012"/>
    </source>
</evidence>
<dbReference type="InterPro" id="IPR001610">
    <property type="entry name" value="PAC"/>
</dbReference>
<feature type="coiled-coil region" evidence="9">
    <location>
        <begin position="2"/>
        <end position="43"/>
    </location>
</feature>
<keyword evidence="6" id="KW-0418">Kinase</keyword>
<dbReference type="InterPro" id="IPR003594">
    <property type="entry name" value="HATPase_dom"/>
</dbReference>
<dbReference type="FunFam" id="3.30.565.10:FF:000037">
    <property type="entry name" value="Hybrid sensor histidine kinase/response regulator"/>
    <property type="match status" value="1"/>
</dbReference>
<feature type="domain" description="PAC" evidence="12">
    <location>
        <begin position="119"/>
        <end position="172"/>
    </location>
</feature>
<dbReference type="InterPro" id="IPR035965">
    <property type="entry name" value="PAS-like_dom_sf"/>
</dbReference>
<dbReference type="PRINTS" id="PR00344">
    <property type="entry name" value="BCTRLSENSOR"/>
</dbReference>
<dbReference type="Pfam" id="PF08447">
    <property type="entry name" value="PAS_3"/>
    <property type="match status" value="2"/>
</dbReference>
<reference evidence="13 14" key="1">
    <citation type="submission" date="2018-11" db="EMBL/GenBank/DDBJ databases">
        <title>Genome sequencing and assembly of Clostridium tagluense strain A121.</title>
        <authorList>
            <person name="Murakami T."/>
            <person name="Segawa T."/>
            <person name="Shcherbakova V.A."/>
            <person name="Mori H."/>
            <person name="Yoshimura Y."/>
        </authorList>
    </citation>
    <scope>NUCLEOTIDE SEQUENCE [LARGE SCALE GENOMIC DNA]</scope>
    <source>
        <strain evidence="13 14">A121</strain>
    </source>
</reference>
<name>A0A401UN35_9CLOT</name>
<dbReference type="RefSeq" id="WP_125002320.1">
    <property type="nucleotide sequence ID" value="NZ_BHYK01000013.1"/>
</dbReference>
<dbReference type="GO" id="GO:0009927">
    <property type="term" value="F:histidine phosphotransfer kinase activity"/>
    <property type="evidence" value="ECO:0007669"/>
    <property type="project" value="TreeGrafter"/>
</dbReference>
<dbReference type="GO" id="GO:0005524">
    <property type="term" value="F:ATP binding"/>
    <property type="evidence" value="ECO:0007669"/>
    <property type="project" value="UniProtKB-KW"/>
</dbReference>
<accession>A0A401UN35</accession>
<evidence type="ECO:0000259" key="11">
    <source>
        <dbReference type="PROSITE" id="PS50112"/>
    </source>
</evidence>
<comment type="caution">
    <text evidence="13">The sequence shown here is derived from an EMBL/GenBank/DDBJ whole genome shotgun (WGS) entry which is preliminary data.</text>
</comment>
<sequence>MNRERSIEIEKLKANMKKLEQVNAILEKEIAEDKRTMEELKANEERLNFALEGSGDGVWDWNAITNEMIYSKGWKGMLGYEENEIQNLFSEWDELLHPEDKESAYLKLNRYLKGVVPAYDSEYRLRAKDGFYKWILSKGKIISWTTDGKPLRVTGTHSDINSRKLMEQELREAKERFSNVLEYSQDASYRRNVVTDKYDYMSPVFERLTGYTLEEILVMNENTVFKKIHPDDSDDVIQRIKEASAKNGASETIAIEYRFLCKNGEYRWFLDRFTSVKGKLLQPSFRYGVFQDITFQKNVKEELKKAKEIAEKASINKSEFIANMSHELRTPINVTLAGVQLFELYLKNGSYLNKEKTSKHLKAMKRNCMRLLRLVNNLIDSTKIDAGFYEPHFRNQDIVSLINRIALSVSDYAKQKDINLLFHTDIEKMLITCDVDMIERIMLNIISNAIKFTADSVLINIYKGVDRIVISVKDNGIGIEKENQNIIFERYKQVSKLFTRENEGSGIGLSLTKSLVEMHGGNISVKSEYGKGCEFIIELPVKYDTNEECIIHNFNETEDKDKFIEKMNVEFSDIYE</sequence>
<dbReference type="InterPro" id="IPR003661">
    <property type="entry name" value="HisK_dim/P_dom"/>
</dbReference>
<dbReference type="PROSITE" id="PS50109">
    <property type="entry name" value="HIS_KIN"/>
    <property type="match status" value="1"/>
</dbReference>
<dbReference type="CDD" id="cd00082">
    <property type="entry name" value="HisKA"/>
    <property type="match status" value="1"/>
</dbReference>
<comment type="catalytic activity">
    <reaction evidence="1">
        <text>ATP + protein L-histidine = ADP + protein N-phospho-L-histidine.</text>
        <dbReference type="EC" id="2.7.13.3"/>
    </reaction>
</comment>
<dbReference type="SUPFAM" id="SSF47384">
    <property type="entry name" value="Homodimeric domain of signal transducing histidine kinase"/>
    <property type="match status" value="1"/>
</dbReference>
<dbReference type="EC" id="2.7.13.3" evidence="2"/>
<keyword evidence="4" id="KW-0808">Transferase</keyword>
<dbReference type="SUPFAM" id="SSF55785">
    <property type="entry name" value="PYP-like sensor domain (PAS domain)"/>
    <property type="match status" value="2"/>
</dbReference>
<dbReference type="PROSITE" id="PS50112">
    <property type="entry name" value="PAS"/>
    <property type="match status" value="2"/>
</dbReference>
<proteinExistence type="predicted"/>
<dbReference type="Pfam" id="PF02518">
    <property type="entry name" value="HATPase_c"/>
    <property type="match status" value="1"/>
</dbReference>